<dbReference type="SUPFAM" id="SSF47113">
    <property type="entry name" value="Histone-fold"/>
    <property type="match status" value="1"/>
</dbReference>
<keyword evidence="2" id="KW-0539">Nucleus</keyword>
<evidence type="ECO:0000256" key="2">
    <source>
        <dbReference type="ARBA" id="ARBA00023242"/>
    </source>
</evidence>
<proteinExistence type="predicted"/>
<feature type="compositionally biased region" description="Polar residues" evidence="3">
    <location>
        <begin position="394"/>
        <end position="409"/>
    </location>
</feature>
<dbReference type="InterPro" id="IPR003958">
    <property type="entry name" value="CBFA_NFYB_domain"/>
</dbReference>
<evidence type="ECO:0000313" key="6">
    <source>
        <dbReference type="Proteomes" id="UP000297245"/>
    </source>
</evidence>
<evidence type="ECO:0000256" key="3">
    <source>
        <dbReference type="SAM" id="MobiDB-lite"/>
    </source>
</evidence>
<feature type="region of interest" description="Disordered" evidence="3">
    <location>
        <begin position="1"/>
        <end position="91"/>
    </location>
</feature>
<feature type="compositionally biased region" description="Low complexity" evidence="3">
    <location>
        <begin position="350"/>
        <end position="384"/>
    </location>
</feature>
<dbReference type="PANTHER" id="PTHR10252:SF54">
    <property type="entry name" value="CHROMATIN ACCESSIBILITY COMPLEX PROTEIN 1"/>
    <property type="match status" value="1"/>
</dbReference>
<dbReference type="OrthoDB" id="636685at2759"/>
<feature type="compositionally biased region" description="Polar residues" evidence="3">
    <location>
        <begin position="246"/>
        <end position="262"/>
    </location>
</feature>
<dbReference type="Gene3D" id="1.10.20.10">
    <property type="entry name" value="Histone, subunit A"/>
    <property type="match status" value="1"/>
</dbReference>
<evidence type="ECO:0000313" key="5">
    <source>
        <dbReference type="EMBL" id="THV05326.1"/>
    </source>
</evidence>
<gene>
    <name evidence="5" type="ORF">K435DRAFT_745693</name>
</gene>
<feature type="compositionally biased region" description="Polar residues" evidence="3">
    <location>
        <begin position="196"/>
        <end position="227"/>
    </location>
</feature>
<name>A0A4V4HI56_DENBC</name>
<dbReference type="GO" id="GO:0006261">
    <property type="term" value="P:DNA-templated DNA replication"/>
    <property type="evidence" value="ECO:0007669"/>
    <property type="project" value="TreeGrafter"/>
</dbReference>
<comment type="subcellular location">
    <subcellularLocation>
        <location evidence="1">Nucleus</location>
    </subcellularLocation>
</comment>
<feature type="compositionally biased region" description="Acidic residues" evidence="3">
    <location>
        <begin position="29"/>
        <end position="73"/>
    </location>
</feature>
<protein>
    <recommendedName>
        <fullName evidence="4">Transcription factor CBF/NF-Y/archaeal histone domain-containing protein</fullName>
    </recommendedName>
</protein>
<accession>A0A4V4HI56</accession>
<feature type="compositionally biased region" description="Low complexity" evidence="3">
    <location>
        <begin position="263"/>
        <end position="279"/>
    </location>
</feature>
<dbReference type="GO" id="GO:0046982">
    <property type="term" value="F:protein heterodimerization activity"/>
    <property type="evidence" value="ECO:0007669"/>
    <property type="project" value="InterPro"/>
</dbReference>
<reference evidence="5 6" key="1">
    <citation type="journal article" date="2019" name="Nat. Ecol. Evol.">
        <title>Megaphylogeny resolves global patterns of mushroom evolution.</title>
        <authorList>
            <person name="Varga T."/>
            <person name="Krizsan K."/>
            <person name="Foldi C."/>
            <person name="Dima B."/>
            <person name="Sanchez-Garcia M."/>
            <person name="Sanchez-Ramirez S."/>
            <person name="Szollosi G.J."/>
            <person name="Szarkandi J.G."/>
            <person name="Papp V."/>
            <person name="Albert L."/>
            <person name="Andreopoulos W."/>
            <person name="Angelini C."/>
            <person name="Antonin V."/>
            <person name="Barry K.W."/>
            <person name="Bougher N.L."/>
            <person name="Buchanan P."/>
            <person name="Buyck B."/>
            <person name="Bense V."/>
            <person name="Catcheside P."/>
            <person name="Chovatia M."/>
            <person name="Cooper J."/>
            <person name="Damon W."/>
            <person name="Desjardin D."/>
            <person name="Finy P."/>
            <person name="Geml J."/>
            <person name="Haridas S."/>
            <person name="Hughes K."/>
            <person name="Justo A."/>
            <person name="Karasinski D."/>
            <person name="Kautmanova I."/>
            <person name="Kiss B."/>
            <person name="Kocsube S."/>
            <person name="Kotiranta H."/>
            <person name="LaButti K.M."/>
            <person name="Lechner B.E."/>
            <person name="Liimatainen K."/>
            <person name="Lipzen A."/>
            <person name="Lukacs Z."/>
            <person name="Mihaltcheva S."/>
            <person name="Morgado L.N."/>
            <person name="Niskanen T."/>
            <person name="Noordeloos M.E."/>
            <person name="Ohm R.A."/>
            <person name="Ortiz-Santana B."/>
            <person name="Ovrebo C."/>
            <person name="Racz N."/>
            <person name="Riley R."/>
            <person name="Savchenko A."/>
            <person name="Shiryaev A."/>
            <person name="Soop K."/>
            <person name="Spirin V."/>
            <person name="Szebenyi C."/>
            <person name="Tomsovsky M."/>
            <person name="Tulloss R.E."/>
            <person name="Uehling J."/>
            <person name="Grigoriev I.V."/>
            <person name="Vagvolgyi C."/>
            <person name="Papp T."/>
            <person name="Martin F.M."/>
            <person name="Miettinen O."/>
            <person name="Hibbett D.S."/>
            <person name="Nagy L.G."/>
        </authorList>
    </citation>
    <scope>NUCLEOTIDE SEQUENCE [LARGE SCALE GENOMIC DNA]</scope>
    <source>
        <strain evidence="5 6">CBS 962.96</strain>
    </source>
</reference>
<feature type="compositionally biased region" description="Polar residues" evidence="3">
    <location>
        <begin position="310"/>
        <end position="329"/>
    </location>
</feature>
<dbReference type="Proteomes" id="UP000297245">
    <property type="component" value="Unassembled WGS sequence"/>
</dbReference>
<keyword evidence="6" id="KW-1185">Reference proteome</keyword>
<dbReference type="InterPro" id="IPR009072">
    <property type="entry name" value="Histone-fold"/>
</dbReference>
<feature type="compositionally biased region" description="Polar residues" evidence="3">
    <location>
        <begin position="429"/>
        <end position="440"/>
    </location>
</feature>
<evidence type="ECO:0000256" key="1">
    <source>
        <dbReference type="ARBA" id="ARBA00004123"/>
    </source>
</evidence>
<feature type="region of interest" description="Disordered" evidence="3">
    <location>
        <begin position="186"/>
        <end position="440"/>
    </location>
</feature>
<evidence type="ECO:0000259" key="4">
    <source>
        <dbReference type="Pfam" id="PF00808"/>
    </source>
</evidence>
<dbReference type="Pfam" id="PF00808">
    <property type="entry name" value="CBFD_NFYB_HMF"/>
    <property type="match status" value="1"/>
</dbReference>
<dbReference type="InterPro" id="IPR050568">
    <property type="entry name" value="Transcr_DNA_Rep_Reg"/>
</dbReference>
<sequence>MSISSASARSRDPPTTDHAWQHQSQQDIYSEEDAEEPVDEEAEENEDEEEVDQLVDEDEDAENPEETTEEDSSGGDKDSSSGGGRIPGQTLLPTVRLENIMQADGVTGSLSLSREGMFILSVATEEFIRRLAQGGHREATTEGRNTIQYHDMANTTRQYQEFMFLQDIIPAPMSLSDALELREAREREAFDEDPSQAKSMSTTSGRGLNPNSALRPSMSSSSHTTNPKPKKSRSTNGKEKEKATGSAPSSRSTSAVTHSHSNAPTPSVSVGPGVAPSSTRGSQWVPGHGMLDARPWTHWTEPQTGPGGTFVNSRSPEASNRSVIVNGSSAPGYPTPNSPTTINGHPDPAPSASPSRSRTGTAAAGTTPASTSVPPTSSASPSASKDSRPGSGSPVESISDHPTSSQFTGPASGYLQGPGGPSPFSRSGTNHGRTIYSQQG</sequence>
<dbReference type="GO" id="GO:0008623">
    <property type="term" value="C:CHRAC"/>
    <property type="evidence" value="ECO:0007669"/>
    <property type="project" value="TreeGrafter"/>
</dbReference>
<dbReference type="AlphaFoldDB" id="A0A4V4HI56"/>
<dbReference type="PANTHER" id="PTHR10252">
    <property type="entry name" value="HISTONE-LIKE TRANSCRIPTION FACTOR CCAAT-RELATED"/>
    <property type="match status" value="1"/>
</dbReference>
<organism evidence="5 6">
    <name type="scientific">Dendrothele bispora (strain CBS 962.96)</name>
    <dbReference type="NCBI Taxonomy" id="1314807"/>
    <lineage>
        <taxon>Eukaryota</taxon>
        <taxon>Fungi</taxon>
        <taxon>Dikarya</taxon>
        <taxon>Basidiomycota</taxon>
        <taxon>Agaricomycotina</taxon>
        <taxon>Agaricomycetes</taxon>
        <taxon>Agaricomycetidae</taxon>
        <taxon>Agaricales</taxon>
        <taxon>Agaricales incertae sedis</taxon>
        <taxon>Dendrothele</taxon>
    </lineage>
</organism>
<dbReference type="EMBL" id="ML179050">
    <property type="protein sequence ID" value="THV05326.1"/>
    <property type="molecule type" value="Genomic_DNA"/>
</dbReference>
<feature type="domain" description="Transcription factor CBF/NF-Y/archaeal histone" evidence="4">
    <location>
        <begin position="91"/>
        <end position="153"/>
    </location>
</feature>